<dbReference type="OrthoDB" id="6304780at2759"/>
<organism evidence="2 3">
    <name type="scientific">Dibothriocephalus latus</name>
    <name type="common">Fish tapeworm</name>
    <name type="synonym">Diphyllobothrium latum</name>
    <dbReference type="NCBI Taxonomy" id="60516"/>
    <lineage>
        <taxon>Eukaryota</taxon>
        <taxon>Metazoa</taxon>
        <taxon>Spiralia</taxon>
        <taxon>Lophotrochozoa</taxon>
        <taxon>Platyhelminthes</taxon>
        <taxon>Cestoda</taxon>
        <taxon>Eucestoda</taxon>
        <taxon>Diphyllobothriidea</taxon>
        <taxon>Diphyllobothriidae</taxon>
        <taxon>Dibothriocephalus</taxon>
    </lineage>
</organism>
<feature type="compositionally biased region" description="Acidic residues" evidence="1">
    <location>
        <begin position="174"/>
        <end position="186"/>
    </location>
</feature>
<evidence type="ECO:0000313" key="3">
    <source>
        <dbReference type="Proteomes" id="UP000281553"/>
    </source>
</evidence>
<accession>A0A3P6V032</accession>
<feature type="compositionally biased region" description="Basic and acidic residues" evidence="1">
    <location>
        <begin position="140"/>
        <end position="154"/>
    </location>
</feature>
<gene>
    <name evidence="2" type="ORF">DILT_LOCUS3702</name>
</gene>
<sequence>MGHDFNFDAVEIVGRSEGSVCPVNRHIHFPALHVVLKTFLSRDTRGIQRRGLGTSPGVMKDDGPNAQEANTGGNVCIPGITRDTMEGDWTNTQGSDTSASRINTHSANAMENMLTPSTSLGVTKGHGTNRQGGDTVTGRRPTDEEIEDVARDIHSGSNMIGRTGMSKKGRHEDEDREPEFPFSEDG</sequence>
<feature type="region of interest" description="Disordered" evidence="1">
    <location>
        <begin position="48"/>
        <end position="67"/>
    </location>
</feature>
<name>A0A3P6V032_DIBLA</name>
<keyword evidence="3" id="KW-1185">Reference proteome</keyword>
<protein>
    <submittedName>
        <fullName evidence="2">Uncharacterized protein</fullName>
    </submittedName>
</protein>
<reference evidence="2 3" key="1">
    <citation type="submission" date="2018-11" db="EMBL/GenBank/DDBJ databases">
        <authorList>
            <consortium name="Pathogen Informatics"/>
        </authorList>
    </citation>
    <scope>NUCLEOTIDE SEQUENCE [LARGE SCALE GENOMIC DNA]</scope>
</reference>
<feature type="region of interest" description="Disordered" evidence="1">
    <location>
        <begin position="119"/>
        <end position="186"/>
    </location>
</feature>
<dbReference type="AlphaFoldDB" id="A0A3P6V032"/>
<dbReference type="EMBL" id="UYRU01044101">
    <property type="protein sequence ID" value="VDK85368.1"/>
    <property type="molecule type" value="Genomic_DNA"/>
</dbReference>
<evidence type="ECO:0000313" key="2">
    <source>
        <dbReference type="EMBL" id="VDK85368.1"/>
    </source>
</evidence>
<dbReference type="Proteomes" id="UP000281553">
    <property type="component" value="Unassembled WGS sequence"/>
</dbReference>
<feature type="compositionally biased region" description="Polar residues" evidence="1">
    <location>
        <begin position="119"/>
        <end position="134"/>
    </location>
</feature>
<evidence type="ECO:0000256" key="1">
    <source>
        <dbReference type="SAM" id="MobiDB-lite"/>
    </source>
</evidence>
<proteinExistence type="predicted"/>